<accession>A0A2T1DXX2</accession>
<gene>
    <name evidence="1" type="ORF">C7B82_23750</name>
</gene>
<protein>
    <submittedName>
        <fullName evidence="1">Uncharacterized protein</fullName>
    </submittedName>
</protein>
<dbReference type="AlphaFoldDB" id="A0A2T1DXX2"/>
<comment type="caution">
    <text evidence="1">The sequence shown here is derived from an EMBL/GenBank/DDBJ whole genome shotgun (WGS) entry which is preliminary data.</text>
</comment>
<dbReference type="EMBL" id="PVWK01000126">
    <property type="protein sequence ID" value="PSB25347.1"/>
    <property type="molecule type" value="Genomic_DNA"/>
</dbReference>
<evidence type="ECO:0000313" key="1">
    <source>
        <dbReference type="EMBL" id="PSB25347.1"/>
    </source>
</evidence>
<keyword evidence="2" id="KW-1185">Reference proteome</keyword>
<proteinExistence type="predicted"/>
<reference evidence="2" key="1">
    <citation type="submission" date="2018-02" db="EMBL/GenBank/DDBJ databases">
        <authorList>
            <person name="Moore K."/>
            <person name="Momper L."/>
        </authorList>
    </citation>
    <scope>NUCLEOTIDE SEQUENCE [LARGE SCALE GENOMIC DNA]</scope>
    <source>
        <strain evidence="2">ULC18</strain>
    </source>
</reference>
<reference evidence="1 2" key="2">
    <citation type="submission" date="2018-03" db="EMBL/GenBank/DDBJ databases">
        <title>The ancient ancestry and fast evolution of plastids.</title>
        <authorList>
            <person name="Moore K.R."/>
            <person name="Magnabosco C."/>
            <person name="Momper L."/>
            <person name="Gold D.A."/>
            <person name="Bosak T."/>
            <person name="Fournier G.P."/>
        </authorList>
    </citation>
    <scope>NUCLEOTIDE SEQUENCE [LARGE SCALE GENOMIC DNA]</scope>
    <source>
        <strain evidence="1 2">ULC18</strain>
    </source>
</reference>
<dbReference type="Proteomes" id="UP000239576">
    <property type="component" value="Unassembled WGS sequence"/>
</dbReference>
<dbReference type="OrthoDB" id="582559at2"/>
<evidence type="ECO:0000313" key="2">
    <source>
        <dbReference type="Proteomes" id="UP000239576"/>
    </source>
</evidence>
<dbReference type="RefSeq" id="WP_106259150.1">
    <property type="nucleotide sequence ID" value="NZ_CAWNSW010000164.1"/>
</dbReference>
<name>A0A2T1DXX2_9CYAN</name>
<sequence>MKIEDFSQGKYQFAHLFSHGDPDGILKGRYCEVRYYWIASGQAQGDVNFTPFWKSVGSDCETATDEERIASAIANMPHSDFFINFTSFDQVREWIGIKDYCVQIAQCFLAERGQQDDALLTELEAVQIDQFSYDYAWAATNIYKSLWRILEKRGRAIKHLLEKGTGNYPFTSSRDLLIEIIREDLEGEFIGCLKRRYTYKASQIAEIAKLKRKEHRTELTNLERKKLYRLIDQYIPYAKWFNYSVLAADKLAETDHFTNVHLEAYRASLAELAKLQIQRDCKPDLKKHRRSSHTWEQGKCIEGALNWNA</sequence>
<organism evidence="1 2">
    <name type="scientific">Stenomitos frigidus ULC18</name>
    <dbReference type="NCBI Taxonomy" id="2107698"/>
    <lineage>
        <taxon>Bacteria</taxon>
        <taxon>Bacillati</taxon>
        <taxon>Cyanobacteriota</taxon>
        <taxon>Cyanophyceae</taxon>
        <taxon>Leptolyngbyales</taxon>
        <taxon>Leptolyngbyaceae</taxon>
        <taxon>Stenomitos</taxon>
    </lineage>
</organism>